<sequence>MKRVVIYADGASRGNPGPAAIGAVIKDERGRLIASISQRIGKATNNQAEYRAIITALEEADRLGARQVDIKMDSELVVRQINGEYRVKKAT</sequence>
<proteinExistence type="predicted"/>
<dbReference type="CDD" id="cd09279">
    <property type="entry name" value="RNase_HI_like"/>
    <property type="match status" value="1"/>
</dbReference>
<dbReference type="InterPro" id="IPR036397">
    <property type="entry name" value="RNaseH_sf"/>
</dbReference>
<dbReference type="GO" id="GO:0003676">
    <property type="term" value="F:nucleic acid binding"/>
    <property type="evidence" value="ECO:0007669"/>
    <property type="project" value="InterPro"/>
</dbReference>
<evidence type="ECO:0000259" key="1">
    <source>
        <dbReference type="PROSITE" id="PS50879"/>
    </source>
</evidence>
<dbReference type="GO" id="GO:0004523">
    <property type="term" value="F:RNA-DNA hybrid ribonuclease activity"/>
    <property type="evidence" value="ECO:0007669"/>
    <property type="project" value="InterPro"/>
</dbReference>
<dbReference type="Gene3D" id="3.30.420.10">
    <property type="entry name" value="Ribonuclease H-like superfamily/Ribonuclease H"/>
    <property type="match status" value="1"/>
</dbReference>
<dbReference type="Pfam" id="PF13456">
    <property type="entry name" value="RVT_3"/>
    <property type="match status" value="1"/>
</dbReference>
<accession>X1J1F0</accession>
<reference evidence="2" key="1">
    <citation type="journal article" date="2014" name="Front. Microbiol.">
        <title>High frequency of phylogenetically diverse reductive dehalogenase-homologous genes in deep subseafloor sedimentary metagenomes.</title>
        <authorList>
            <person name="Kawai M."/>
            <person name="Futagami T."/>
            <person name="Toyoda A."/>
            <person name="Takaki Y."/>
            <person name="Nishi S."/>
            <person name="Hori S."/>
            <person name="Arai W."/>
            <person name="Tsubouchi T."/>
            <person name="Morono Y."/>
            <person name="Uchiyama I."/>
            <person name="Ito T."/>
            <person name="Fujiyama A."/>
            <person name="Inagaki F."/>
            <person name="Takami H."/>
        </authorList>
    </citation>
    <scope>NUCLEOTIDE SEQUENCE</scope>
    <source>
        <strain evidence="2">Expedition CK06-06</strain>
    </source>
</reference>
<dbReference type="SUPFAM" id="SSF53098">
    <property type="entry name" value="Ribonuclease H-like"/>
    <property type="match status" value="1"/>
</dbReference>
<protein>
    <recommendedName>
        <fullName evidence="1">RNase H type-1 domain-containing protein</fullName>
    </recommendedName>
</protein>
<evidence type="ECO:0000313" key="2">
    <source>
        <dbReference type="EMBL" id="GAH88486.1"/>
    </source>
</evidence>
<name>X1J1F0_9ZZZZ</name>
<dbReference type="EMBL" id="BARU01041487">
    <property type="protein sequence ID" value="GAH88486.1"/>
    <property type="molecule type" value="Genomic_DNA"/>
</dbReference>
<dbReference type="PANTHER" id="PTHR47723">
    <property type="entry name" value="OS05G0353850 PROTEIN"/>
    <property type="match status" value="1"/>
</dbReference>
<dbReference type="PANTHER" id="PTHR47723:SF19">
    <property type="entry name" value="POLYNUCLEOTIDYL TRANSFERASE, RIBONUCLEASE H-LIKE SUPERFAMILY PROTEIN"/>
    <property type="match status" value="1"/>
</dbReference>
<dbReference type="InterPro" id="IPR012337">
    <property type="entry name" value="RNaseH-like_sf"/>
</dbReference>
<gene>
    <name evidence="2" type="ORF">S03H2_63952</name>
</gene>
<dbReference type="InterPro" id="IPR053151">
    <property type="entry name" value="RNase_H-like"/>
</dbReference>
<dbReference type="AlphaFoldDB" id="X1J1F0"/>
<dbReference type="InterPro" id="IPR002156">
    <property type="entry name" value="RNaseH_domain"/>
</dbReference>
<dbReference type="PROSITE" id="PS50879">
    <property type="entry name" value="RNASE_H_1"/>
    <property type="match status" value="1"/>
</dbReference>
<comment type="caution">
    <text evidence="2">The sequence shown here is derived from an EMBL/GenBank/DDBJ whole genome shotgun (WGS) entry which is preliminary data.</text>
</comment>
<feature type="domain" description="RNase H type-1" evidence="1">
    <location>
        <begin position="1"/>
        <end position="91"/>
    </location>
</feature>
<feature type="non-terminal residue" evidence="2">
    <location>
        <position position="91"/>
    </location>
</feature>
<organism evidence="2">
    <name type="scientific">marine sediment metagenome</name>
    <dbReference type="NCBI Taxonomy" id="412755"/>
    <lineage>
        <taxon>unclassified sequences</taxon>
        <taxon>metagenomes</taxon>
        <taxon>ecological metagenomes</taxon>
    </lineage>
</organism>